<sequence length="283" mass="30971">MLTETWVAQPDLKLNYVIGPETAAPLILLHGVTRRWQSFLPLMGPLGVHRQLIVPDMRGHGLSSRPESGYLVRDYAADITAFVKDRDQPVALYGHSLGALVAAAVAAEIPEQVTAVILEDPPFNTMNENIAATTFHSFFKAMRTFAGDQRSIHEIARDLAEVRLYNPDNGAEYRLGDLRDGVSLRFTAGCLQQLDPAVLLPIVEGRWLEGHDTESVFRQLSCPALLIQADATAGGMLPDDDAAQLETWSDSLTRIKVPGTGHLVHWAATQQVVNQVLGFLATT</sequence>
<keyword evidence="2" id="KW-0378">Hydrolase</keyword>
<dbReference type="PRINTS" id="PR00111">
    <property type="entry name" value="ABHYDROLASE"/>
</dbReference>
<dbReference type="EMBL" id="CP037421">
    <property type="protein sequence ID" value="QDT25776.1"/>
    <property type="molecule type" value="Genomic_DNA"/>
</dbReference>
<reference evidence="2 3" key="1">
    <citation type="submission" date="2019-03" db="EMBL/GenBank/DDBJ databases">
        <title>Deep-cultivation of Planctomycetes and their phenomic and genomic characterization uncovers novel biology.</title>
        <authorList>
            <person name="Wiegand S."/>
            <person name="Jogler M."/>
            <person name="Boedeker C."/>
            <person name="Pinto D."/>
            <person name="Vollmers J."/>
            <person name="Rivas-Marin E."/>
            <person name="Kohn T."/>
            <person name="Peeters S.H."/>
            <person name="Heuer A."/>
            <person name="Rast P."/>
            <person name="Oberbeckmann S."/>
            <person name="Bunk B."/>
            <person name="Jeske O."/>
            <person name="Meyerdierks A."/>
            <person name="Storesund J.E."/>
            <person name="Kallscheuer N."/>
            <person name="Luecker S."/>
            <person name="Lage O.M."/>
            <person name="Pohl T."/>
            <person name="Merkel B.J."/>
            <person name="Hornburger P."/>
            <person name="Mueller R.-W."/>
            <person name="Bruemmer F."/>
            <person name="Labrenz M."/>
            <person name="Spormann A.M."/>
            <person name="Op den Camp H."/>
            <person name="Overmann J."/>
            <person name="Amann R."/>
            <person name="Jetten M.S.M."/>
            <person name="Mascher T."/>
            <person name="Medema M.H."/>
            <person name="Devos D.P."/>
            <person name="Kaster A.-K."/>
            <person name="Ovreas L."/>
            <person name="Rohde M."/>
            <person name="Galperin M.Y."/>
            <person name="Jogler C."/>
        </authorList>
    </citation>
    <scope>NUCLEOTIDE SEQUENCE [LARGE SCALE GENOMIC DNA]</scope>
    <source>
        <strain evidence="2 3">Enr10</strain>
    </source>
</reference>
<dbReference type="Pfam" id="PF00561">
    <property type="entry name" value="Abhydrolase_1"/>
    <property type="match status" value="1"/>
</dbReference>
<evidence type="ECO:0000259" key="1">
    <source>
        <dbReference type="Pfam" id="PF00561"/>
    </source>
</evidence>
<evidence type="ECO:0000313" key="2">
    <source>
        <dbReference type="EMBL" id="QDT25776.1"/>
    </source>
</evidence>
<dbReference type="InterPro" id="IPR000073">
    <property type="entry name" value="AB_hydrolase_1"/>
</dbReference>
<dbReference type="SUPFAM" id="SSF53474">
    <property type="entry name" value="alpha/beta-Hydrolases"/>
    <property type="match status" value="1"/>
</dbReference>
<evidence type="ECO:0000313" key="3">
    <source>
        <dbReference type="Proteomes" id="UP000315647"/>
    </source>
</evidence>
<dbReference type="PANTHER" id="PTHR43798:SF33">
    <property type="entry name" value="HYDROLASE, PUTATIVE (AFU_ORTHOLOGUE AFUA_2G14860)-RELATED"/>
    <property type="match status" value="1"/>
</dbReference>
<dbReference type="GO" id="GO:0050357">
    <property type="term" value="F:tropinesterase activity"/>
    <property type="evidence" value="ECO:0007669"/>
    <property type="project" value="UniProtKB-EC"/>
</dbReference>
<name>A0A517Q2D2_9PLAN</name>
<organism evidence="2 3">
    <name type="scientific">Gimesia panareensis</name>
    <dbReference type="NCBI Taxonomy" id="2527978"/>
    <lineage>
        <taxon>Bacteria</taxon>
        <taxon>Pseudomonadati</taxon>
        <taxon>Planctomycetota</taxon>
        <taxon>Planctomycetia</taxon>
        <taxon>Planctomycetales</taxon>
        <taxon>Planctomycetaceae</taxon>
        <taxon>Gimesia</taxon>
    </lineage>
</organism>
<keyword evidence="3" id="KW-1185">Reference proteome</keyword>
<dbReference type="PANTHER" id="PTHR43798">
    <property type="entry name" value="MONOACYLGLYCEROL LIPASE"/>
    <property type="match status" value="1"/>
</dbReference>
<protein>
    <submittedName>
        <fullName evidence="2">Tropinesterase</fullName>
        <ecNumber evidence="2">3.1.1.10</ecNumber>
    </submittedName>
</protein>
<proteinExistence type="predicted"/>
<dbReference type="EC" id="3.1.1.10" evidence="2"/>
<accession>A0A517Q2D2</accession>
<dbReference type="GO" id="GO:0016020">
    <property type="term" value="C:membrane"/>
    <property type="evidence" value="ECO:0007669"/>
    <property type="project" value="TreeGrafter"/>
</dbReference>
<dbReference type="RefSeq" id="WP_145448336.1">
    <property type="nucleotide sequence ID" value="NZ_CP037421.1"/>
</dbReference>
<feature type="domain" description="AB hydrolase-1" evidence="1">
    <location>
        <begin position="25"/>
        <end position="266"/>
    </location>
</feature>
<dbReference type="Proteomes" id="UP000315647">
    <property type="component" value="Chromosome"/>
</dbReference>
<dbReference type="Gene3D" id="3.40.50.1820">
    <property type="entry name" value="alpha/beta hydrolase"/>
    <property type="match status" value="1"/>
</dbReference>
<gene>
    <name evidence="2" type="ORF">Enr10x_10730</name>
</gene>
<dbReference type="AlphaFoldDB" id="A0A517Q2D2"/>
<dbReference type="InterPro" id="IPR029058">
    <property type="entry name" value="AB_hydrolase_fold"/>
</dbReference>
<dbReference type="InterPro" id="IPR050266">
    <property type="entry name" value="AB_hydrolase_sf"/>
</dbReference>